<keyword evidence="1" id="KW-0472">Membrane</keyword>
<dbReference type="AlphaFoldDB" id="A0A1Q9CXJ3"/>
<gene>
    <name evidence="2" type="ORF">AK812_SmicGene31138</name>
</gene>
<keyword evidence="3" id="KW-1185">Reference proteome</keyword>
<evidence type="ECO:0000256" key="1">
    <source>
        <dbReference type="SAM" id="Phobius"/>
    </source>
</evidence>
<name>A0A1Q9CXJ3_SYMMI</name>
<keyword evidence="1" id="KW-1133">Transmembrane helix</keyword>
<keyword evidence="1" id="KW-0812">Transmembrane</keyword>
<feature type="transmembrane region" description="Helical" evidence="1">
    <location>
        <begin position="300"/>
        <end position="323"/>
    </location>
</feature>
<dbReference type="EMBL" id="LSRX01000852">
    <property type="protein sequence ID" value="OLP87628.1"/>
    <property type="molecule type" value="Genomic_DNA"/>
</dbReference>
<reference evidence="2 3" key="1">
    <citation type="submission" date="2016-02" db="EMBL/GenBank/DDBJ databases">
        <title>Genome analysis of coral dinoflagellate symbionts highlights evolutionary adaptations to a symbiotic lifestyle.</title>
        <authorList>
            <person name="Aranda M."/>
            <person name="Li Y."/>
            <person name="Liew Y.J."/>
            <person name="Baumgarten S."/>
            <person name="Simakov O."/>
            <person name="Wilson M."/>
            <person name="Piel J."/>
            <person name="Ashoor H."/>
            <person name="Bougouffa S."/>
            <person name="Bajic V.B."/>
            <person name="Ryu T."/>
            <person name="Ravasi T."/>
            <person name="Bayer T."/>
            <person name="Micklem G."/>
            <person name="Kim H."/>
            <person name="Bhak J."/>
            <person name="Lajeunesse T.C."/>
            <person name="Voolstra C.R."/>
        </authorList>
    </citation>
    <scope>NUCLEOTIDE SEQUENCE [LARGE SCALE GENOMIC DNA]</scope>
    <source>
        <strain evidence="2 3">CCMP2467</strain>
    </source>
</reference>
<organism evidence="2 3">
    <name type="scientific">Symbiodinium microadriaticum</name>
    <name type="common">Dinoflagellate</name>
    <name type="synonym">Zooxanthella microadriatica</name>
    <dbReference type="NCBI Taxonomy" id="2951"/>
    <lineage>
        <taxon>Eukaryota</taxon>
        <taxon>Sar</taxon>
        <taxon>Alveolata</taxon>
        <taxon>Dinophyceae</taxon>
        <taxon>Suessiales</taxon>
        <taxon>Symbiodiniaceae</taxon>
        <taxon>Symbiodinium</taxon>
    </lineage>
</organism>
<proteinExistence type="predicted"/>
<feature type="transmembrane region" description="Helical" evidence="1">
    <location>
        <begin position="462"/>
        <end position="485"/>
    </location>
</feature>
<protein>
    <submittedName>
        <fullName evidence="2">Uncharacterized protein</fullName>
    </submittedName>
</protein>
<dbReference type="OrthoDB" id="409998at2759"/>
<dbReference type="Proteomes" id="UP000186817">
    <property type="component" value="Unassembled WGS sequence"/>
</dbReference>
<feature type="transmembrane region" description="Helical" evidence="1">
    <location>
        <begin position="391"/>
        <end position="414"/>
    </location>
</feature>
<sequence length="584" mass="63288">MRAGTDASRPPAAADPAWTWNGTDILCRLDDMAMLQEHMALVGLQLDDSATNALSGLPVEAAIEFIDVVARKTATGHLKDPSNYVCATIARGYVPQAKLPSWQGHASFEAPPPASAVMLDMDMAAARLQSTDGMRKAEQAGIDLNQDALNALLRLPTQNASQLLEQVVEKQGTIRDLSNYVCATVARGFHPKESTGTVWSGLPNRAETEVPGAKAKGKGKATMENKGIELAQQTTWQPVVGGSAACWRAFTTSQRFLWLKADAQHEKKLKPAPTGMEDEVANAKWNVYTLQRTLSGDFPLSPCITAVLFDFLFFGMIGLAWAVTLVTQPTFVYDNNITRMFKSYNVCIGLDSWPARPVAAAAFTLCVPVVCLTAALHAFKAHHDDGGLKLLRKACLLVGAALGNAAMTICIAVPPDDYIKCMIHTLGFAFTLFGQGIFKTGLIVEYWLLCKKHWDAGIWNRVYFVTLVSHACVLVMAVGFLIYLLQLKDYHPIIARIQGDRIPTVSEGGVTVVGAWKGSFPFTWPVAHLVEPDGSTVPITADGTGNFLMCVTFLAPVIEVLTVPRKLLSPGVSIAYAPMRNLDV</sequence>
<evidence type="ECO:0000313" key="3">
    <source>
        <dbReference type="Proteomes" id="UP000186817"/>
    </source>
</evidence>
<accession>A0A1Q9CXJ3</accession>
<evidence type="ECO:0000313" key="2">
    <source>
        <dbReference type="EMBL" id="OLP87628.1"/>
    </source>
</evidence>
<feature type="transmembrane region" description="Helical" evidence="1">
    <location>
        <begin position="358"/>
        <end position="379"/>
    </location>
</feature>
<feature type="transmembrane region" description="Helical" evidence="1">
    <location>
        <begin position="426"/>
        <end position="450"/>
    </location>
</feature>
<comment type="caution">
    <text evidence="2">The sequence shown here is derived from an EMBL/GenBank/DDBJ whole genome shotgun (WGS) entry which is preliminary data.</text>
</comment>